<accession>A6KP11</accession>
<name>A6KP11_RAT</name>
<protein>
    <submittedName>
        <fullName evidence="1">RCG40758</fullName>
    </submittedName>
</protein>
<dbReference type="AlphaFoldDB" id="A6KP11"/>
<proteinExistence type="predicted"/>
<evidence type="ECO:0000313" key="1">
    <source>
        <dbReference type="EMBL" id="EDL83715.1"/>
    </source>
</evidence>
<organism evidence="1 2">
    <name type="scientific">Rattus norvegicus</name>
    <name type="common">Rat</name>
    <dbReference type="NCBI Taxonomy" id="10116"/>
    <lineage>
        <taxon>Eukaryota</taxon>
        <taxon>Metazoa</taxon>
        <taxon>Chordata</taxon>
        <taxon>Craniata</taxon>
        <taxon>Vertebrata</taxon>
        <taxon>Euteleostomi</taxon>
        <taxon>Mammalia</taxon>
        <taxon>Eutheria</taxon>
        <taxon>Euarchontoglires</taxon>
        <taxon>Glires</taxon>
        <taxon>Rodentia</taxon>
        <taxon>Myomorpha</taxon>
        <taxon>Muroidea</taxon>
        <taxon>Muridae</taxon>
        <taxon>Murinae</taxon>
        <taxon>Rattus</taxon>
    </lineage>
</organism>
<sequence>MKQKGQVRSDLGKLISYSARLKEITFLKRLG</sequence>
<dbReference type="EMBL" id="CH474077">
    <property type="protein sequence ID" value="EDL83715.1"/>
    <property type="molecule type" value="Genomic_DNA"/>
</dbReference>
<gene>
    <name evidence="1" type="ORF">rCG_40758</name>
</gene>
<reference evidence="1 2" key="1">
    <citation type="submission" date="2005-09" db="EMBL/GenBank/DDBJ databases">
        <authorList>
            <person name="Mural R.J."/>
            <person name="Li P.W."/>
            <person name="Adams M.D."/>
            <person name="Amanatides P.G."/>
            <person name="Baden-Tillson H."/>
            <person name="Barnstead M."/>
            <person name="Chin S.H."/>
            <person name="Dew I."/>
            <person name="Evans C.A."/>
            <person name="Ferriera S."/>
            <person name="Flanigan M."/>
            <person name="Fosler C."/>
            <person name="Glodek A."/>
            <person name="Gu Z."/>
            <person name="Holt R.A."/>
            <person name="Jennings D."/>
            <person name="Kraft C.L."/>
            <person name="Lu F."/>
            <person name="Nguyen T."/>
            <person name="Nusskern D.R."/>
            <person name="Pfannkoch C.M."/>
            <person name="Sitter C."/>
            <person name="Sutton G.G."/>
            <person name="Venter J.C."/>
            <person name="Wang Z."/>
            <person name="Woodage T."/>
            <person name="Zheng X.H."/>
            <person name="Zhong F."/>
        </authorList>
    </citation>
    <scope>NUCLEOTIDE SEQUENCE [LARGE SCALE GENOMIC DNA]</scope>
    <source>
        <strain>BN</strain>
        <strain evidence="2">Sprague-Dawley</strain>
    </source>
</reference>
<evidence type="ECO:0000313" key="2">
    <source>
        <dbReference type="Proteomes" id="UP000234681"/>
    </source>
</evidence>
<dbReference type="Proteomes" id="UP000234681">
    <property type="component" value="Chromosome 1"/>
</dbReference>